<feature type="compositionally biased region" description="Acidic residues" evidence="14">
    <location>
        <begin position="84"/>
        <end position="93"/>
    </location>
</feature>
<feature type="compositionally biased region" description="Acidic residues" evidence="14">
    <location>
        <begin position="1099"/>
        <end position="1110"/>
    </location>
</feature>
<feature type="region of interest" description="Disordered" evidence="14">
    <location>
        <begin position="675"/>
        <end position="701"/>
    </location>
</feature>
<organism evidence="17 18">
    <name type="scientific">Nematostella vectensis</name>
    <name type="common">Starlet sea anemone</name>
    <dbReference type="NCBI Taxonomy" id="45351"/>
    <lineage>
        <taxon>Eukaryota</taxon>
        <taxon>Metazoa</taxon>
        <taxon>Cnidaria</taxon>
        <taxon>Anthozoa</taxon>
        <taxon>Hexacorallia</taxon>
        <taxon>Actiniaria</taxon>
        <taxon>Edwardsiidae</taxon>
        <taxon>Nematostella</taxon>
    </lineage>
</organism>
<evidence type="ECO:0000313" key="17">
    <source>
        <dbReference type="EMBL" id="EDO44497.1"/>
    </source>
</evidence>
<keyword evidence="4" id="KW-0547">Nucleotide-binding</keyword>
<gene>
    <name evidence="17" type="ORF">NEMVEDRAFT_v1g241026</name>
</gene>
<dbReference type="STRING" id="45351.A7RVR7"/>
<keyword evidence="11" id="KW-0234">DNA repair</keyword>
<evidence type="ECO:0000313" key="18">
    <source>
        <dbReference type="Proteomes" id="UP000001593"/>
    </source>
</evidence>
<feature type="compositionally biased region" description="Low complexity" evidence="14">
    <location>
        <begin position="1342"/>
        <end position="1372"/>
    </location>
</feature>
<feature type="compositionally biased region" description="Basic residues" evidence="14">
    <location>
        <begin position="1518"/>
        <end position="1527"/>
    </location>
</feature>
<feature type="compositionally biased region" description="Basic and acidic residues" evidence="14">
    <location>
        <begin position="1159"/>
        <end position="1172"/>
    </location>
</feature>
<keyword evidence="6" id="KW-0863">Zinc-finger</keyword>
<evidence type="ECO:0000256" key="1">
    <source>
        <dbReference type="ARBA" id="ARBA00004123"/>
    </source>
</evidence>
<comment type="similarity">
    <text evidence="2">Belongs to the SNF2/RAD54 helicase family.</text>
</comment>
<evidence type="ECO:0000256" key="5">
    <source>
        <dbReference type="ARBA" id="ARBA00022763"/>
    </source>
</evidence>
<feature type="compositionally biased region" description="Basic residues" evidence="14">
    <location>
        <begin position="1474"/>
        <end position="1494"/>
    </location>
</feature>
<dbReference type="PROSITE" id="PS51533">
    <property type="entry name" value="ADD"/>
    <property type="match status" value="2"/>
</dbReference>
<feature type="compositionally biased region" description="Acidic residues" evidence="14">
    <location>
        <begin position="1501"/>
        <end position="1513"/>
    </location>
</feature>
<dbReference type="InterPro" id="IPR025766">
    <property type="entry name" value="ADD"/>
</dbReference>
<dbReference type="CDD" id="cd11726">
    <property type="entry name" value="ADDz_ATRX"/>
    <property type="match status" value="2"/>
</dbReference>
<feature type="compositionally biased region" description="Basic residues" evidence="14">
    <location>
        <begin position="65"/>
        <end position="74"/>
    </location>
</feature>
<feature type="region of interest" description="Disordered" evidence="14">
    <location>
        <begin position="25"/>
        <end position="131"/>
    </location>
</feature>
<feature type="compositionally biased region" description="Basic residues" evidence="14">
    <location>
        <begin position="1373"/>
        <end position="1384"/>
    </location>
</feature>
<accession>A7RVR7</accession>
<dbReference type="GO" id="GO:0003678">
    <property type="term" value="F:DNA helicase activity"/>
    <property type="evidence" value="ECO:0007669"/>
    <property type="project" value="UniProtKB-EC"/>
</dbReference>
<dbReference type="PANTHER" id="PTHR46357">
    <property type="entry name" value="TRANSCRIPTIONAL REGULATOR ATRX"/>
    <property type="match status" value="1"/>
</dbReference>
<feature type="compositionally biased region" description="Polar residues" evidence="14">
    <location>
        <begin position="1303"/>
        <end position="1322"/>
    </location>
</feature>
<feature type="compositionally biased region" description="Basic and acidic residues" evidence="14">
    <location>
        <begin position="912"/>
        <end position="972"/>
    </location>
</feature>
<dbReference type="GO" id="GO:0005524">
    <property type="term" value="F:ATP binding"/>
    <property type="evidence" value="ECO:0007669"/>
    <property type="project" value="UniProtKB-KW"/>
</dbReference>
<dbReference type="InParanoid" id="A7RVR7"/>
<evidence type="ECO:0000256" key="10">
    <source>
        <dbReference type="ARBA" id="ARBA00023125"/>
    </source>
</evidence>
<dbReference type="GO" id="GO:0008270">
    <property type="term" value="F:zinc ion binding"/>
    <property type="evidence" value="ECO:0007669"/>
    <property type="project" value="UniProtKB-KW"/>
</dbReference>
<feature type="compositionally biased region" description="Basic residues" evidence="14">
    <location>
        <begin position="1221"/>
        <end position="1232"/>
    </location>
</feature>
<dbReference type="Gene3D" id="3.30.40.10">
    <property type="entry name" value="Zinc/RING finger domain, C3HC4 (zinc finger)"/>
    <property type="match status" value="2"/>
</dbReference>
<dbReference type="HOGENOM" id="CLU_247467_0_0_1"/>
<evidence type="ECO:0000256" key="13">
    <source>
        <dbReference type="ARBA" id="ARBA00047995"/>
    </source>
</evidence>
<dbReference type="GO" id="GO:0010468">
    <property type="term" value="P:regulation of gene expression"/>
    <property type="evidence" value="ECO:0007669"/>
    <property type="project" value="UniProtKB-ARBA"/>
</dbReference>
<feature type="transmembrane region" description="Helical" evidence="15">
    <location>
        <begin position="538"/>
        <end position="571"/>
    </location>
</feature>
<dbReference type="InterPro" id="IPR011011">
    <property type="entry name" value="Znf_FYVE_PHD"/>
</dbReference>
<dbReference type="InterPro" id="IPR001965">
    <property type="entry name" value="Znf_PHD"/>
</dbReference>
<feature type="domain" description="PHD-type" evidence="16">
    <location>
        <begin position="698"/>
        <end position="836"/>
    </location>
</feature>
<feature type="compositionally biased region" description="Basic and acidic residues" evidence="14">
    <location>
        <begin position="1114"/>
        <end position="1123"/>
    </location>
</feature>
<keyword evidence="12" id="KW-0539">Nucleus</keyword>
<evidence type="ECO:0000259" key="16">
    <source>
        <dbReference type="PROSITE" id="PS51533"/>
    </source>
</evidence>
<dbReference type="PANTHER" id="PTHR46357:SF1">
    <property type="entry name" value="TRANSCRIPTIONAL REGULATOR ATRX"/>
    <property type="match status" value="1"/>
</dbReference>
<evidence type="ECO:0000256" key="11">
    <source>
        <dbReference type="ARBA" id="ARBA00023204"/>
    </source>
</evidence>
<dbReference type="GO" id="GO:0031490">
    <property type="term" value="F:chromatin DNA binding"/>
    <property type="evidence" value="ECO:0000318"/>
    <property type="project" value="GO_Central"/>
</dbReference>
<keyword evidence="15" id="KW-0472">Membrane</keyword>
<dbReference type="InterPro" id="IPR013083">
    <property type="entry name" value="Znf_RING/FYVE/PHD"/>
</dbReference>
<feature type="domain" description="PHD-type" evidence="16">
    <location>
        <begin position="232"/>
        <end position="370"/>
    </location>
</feature>
<evidence type="ECO:0000256" key="14">
    <source>
        <dbReference type="SAM" id="MobiDB-lite"/>
    </source>
</evidence>
<dbReference type="SMART" id="SM00249">
    <property type="entry name" value="PHD"/>
    <property type="match status" value="2"/>
</dbReference>
<dbReference type="eggNOG" id="KOG1015">
    <property type="taxonomic scope" value="Eukaryota"/>
</dbReference>
<feature type="compositionally biased region" description="Acidic residues" evidence="14">
    <location>
        <begin position="1436"/>
        <end position="1446"/>
    </location>
</feature>
<dbReference type="GO" id="GO:0005721">
    <property type="term" value="C:pericentric heterochromatin"/>
    <property type="evidence" value="ECO:0000318"/>
    <property type="project" value="GO_Central"/>
</dbReference>
<feature type="compositionally biased region" description="Basic and acidic residues" evidence="14">
    <location>
        <begin position="446"/>
        <end position="480"/>
    </location>
</feature>
<dbReference type="EMBL" id="DS469544">
    <property type="protein sequence ID" value="EDO44497.1"/>
    <property type="molecule type" value="Genomic_DNA"/>
</dbReference>
<feature type="compositionally biased region" description="Basic and acidic residues" evidence="14">
    <location>
        <begin position="986"/>
        <end position="1016"/>
    </location>
</feature>
<keyword evidence="18" id="KW-1185">Reference proteome</keyword>
<keyword evidence="10" id="KW-0238">DNA-binding</keyword>
<keyword evidence="8" id="KW-0862">Zinc</keyword>
<feature type="region of interest" description="Disordered" evidence="14">
    <location>
        <begin position="173"/>
        <end position="235"/>
    </location>
</feature>
<feature type="compositionally biased region" description="Basic and acidic residues" evidence="14">
    <location>
        <begin position="1062"/>
        <end position="1098"/>
    </location>
</feature>
<evidence type="ECO:0000256" key="6">
    <source>
        <dbReference type="ARBA" id="ARBA00022771"/>
    </source>
</evidence>
<feature type="region of interest" description="Disordered" evidence="14">
    <location>
        <begin position="878"/>
        <end position="1527"/>
    </location>
</feature>
<feature type="region of interest" description="Disordered" evidence="14">
    <location>
        <begin position="412"/>
        <end position="480"/>
    </location>
</feature>
<dbReference type="GO" id="GO:0005634">
    <property type="term" value="C:nucleus"/>
    <property type="evidence" value="ECO:0000318"/>
    <property type="project" value="GO_Central"/>
</dbReference>
<dbReference type="GO" id="GO:0016787">
    <property type="term" value="F:hydrolase activity"/>
    <property type="evidence" value="ECO:0007669"/>
    <property type="project" value="UniProtKB-KW"/>
</dbReference>
<feature type="non-terminal residue" evidence="17">
    <location>
        <position position="1"/>
    </location>
</feature>
<feature type="compositionally biased region" description="Low complexity" evidence="14">
    <location>
        <begin position="1424"/>
        <end position="1435"/>
    </location>
</feature>
<dbReference type="InterPro" id="IPR052131">
    <property type="entry name" value="ATRX_domain-containing"/>
</dbReference>
<reference evidence="17 18" key="1">
    <citation type="journal article" date="2007" name="Science">
        <title>Sea anemone genome reveals ancestral eumetazoan gene repertoire and genomic organization.</title>
        <authorList>
            <person name="Putnam N.H."/>
            <person name="Srivastava M."/>
            <person name="Hellsten U."/>
            <person name="Dirks B."/>
            <person name="Chapman J."/>
            <person name="Salamov A."/>
            <person name="Terry A."/>
            <person name="Shapiro H."/>
            <person name="Lindquist E."/>
            <person name="Kapitonov V.V."/>
            <person name="Jurka J."/>
            <person name="Genikhovich G."/>
            <person name="Grigoriev I.V."/>
            <person name="Lucas S.M."/>
            <person name="Steele R.E."/>
            <person name="Finnerty J.R."/>
            <person name="Technau U."/>
            <person name="Martindale M.Q."/>
            <person name="Rokhsar D.S."/>
        </authorList>
    </citation>
    <scope>NUCLEOTIDE SEQUENCE [LARGE SCALE GENOMIC DNA]</scope>
    <source>
        <strain evidence="18">CH2 X CH6</strain>
    </source>
</reference>
<sequence length="1527" mass="168805">MSEPVPGKPKGRKKLDSIISKLRLKPAEACDSEEESGPVQSKGGLEEVIDSGGEALDSGEELTIRHRSKRKSGKTVHYQRLVINDDDDDDDGVEEHALDDLPPPELPLEDAGSIEDTNITAEEVPPYDNIADLLSDGPRLVEEDETVVLIVPPGSIKVQAAAVEGDELRDLSEIEEEHEEHKPKKEKRDKKKKDKKKKKESASAAESNEEGEKEKEKKKSKKKKKVADSDVSMDEDGLPKRVTCTACGRHINPSHGKILRHPTLNVLVCKKCNQYYNSGPFTRDEYGIEEQCRWCGDGGALICCDKCEKAFCQPCIKRNCGKAYLKEVMNAPDDYHWNCFSCKLNNPLPAVAQLQKRCNYVMDILDSLRSRKAPFKSKIGQPNVISGPTPLERRSQLNTLSGTLGIKVEGWLSSPEKSPTKKEFSKVVEPPPLLFDDSEAGPSNAKQDEKGKEKKADKRSDEPQDKEDKTTGNEKERPGRMIVRRDYSVLTPFLPAKHEYVIKVRLSEAQRKLYEHYLKTFVFPEGDVTKRGVCVDGAFVITAITVGVCVNGAFVITAITVGVCVDGAFVITAITVGVRVDGAFVITAITVGVCVDGAFVITVITVGVCVDGAFVITAITVGVCVDGAFGKALSKGCVITAITIGVCVDGAFGKALSKGCVITAITVASAAESNEEGEKEKEKKKSKKKKKVADSDVSMDEDGLPKRVTCTACGRHINPSHGKILRHPTLNVLVCKKCNQYYNSGPFTRDEYGIEEQCRWCGDGGALICCDKCEKAFCQPCIKRNCGKAYLKEVMNAPDDYHWNCFSCKLNNPLPAVAQLQKRCNYVMDILDSLRSRKAPFKSKIGQPNVISGPTPLERRSQLNTLSGTLGIKVEGWLSSPEKSPTKKEFSKVVEPPPLLFDDSEAGPSNAKQDEKGKEKKADKRSDEPQDKEDKTTGNEKERPGRMIVRLDEVSCKTKKQKEQDTDGKSSDEDGEGIDEPNLLERISEMSRTEEGKLSERTENEGKISEGEEKNEGAGSSTSKTSRMLRSKSKVISEITKEAGSDSGSSSSRKETRRSKKKNNESRSSDTKEVSRHGKTDKKNNDKKDDESSRKDKVQEEDDDVDDDQPNEMVKQESGLDSKDESEEVEERRTTRSGKTNRSGKDSQSKLTTQSSAKKNTEEVSKSSKKQEVIILDDDYSSSEEPVTKRTTRSERKRNELVKKEVLSGNDSESSLEKQNKKGTQKGKKGKQAKTSPESDSSESSDDENRISTLKVRFGFAKGARSSRSKHSNSDSTSKNRKKPVKMEKVSENDESDSDLVSKKQSGNNLSENKKTTPLNTKYDSKSESGDSDFVSKKQSKKNATSKNNNKTPVKPEGSSGSEESDSNSKTKPSNKKSSVKKNKKMEQSESGESSDSGPKRRKGNSQKRMVNQKSTRKRPRPASSDSSSAESPEQSSEESSESSEEESARKQRLRRRQRLEDSDDSDGEDTKTKKSKIQKQKKTPKRRRTRANKGKSSSEEPSESESEESSDDSEVKKRPKRNAKRN</sequence>
<evidence type="ECO:0000256" key="15">
    <source>
        <dbReference type="SAM" id="Phobius"/>
    </source>
</evidence>
<keyword evidence="15" id="KW-1133">Transmembrane helix</keyword>
<comment type="subcellular location">
    <subcellularLocation>
        <location evidence="1">Nucleus</location>
    </subcellularLocation>
</comment>
<keyword evidence="3" id="KW-0479">Metal-binding</keyword>
<dbReference type="GO" id="GO:0006338">
    <property type="term" value="P:chromatin remodeling"/>
    <property type="evidence" value="ECO:0000318"/>
    <property type="project" value="GO_Central"/>
</dbReference>
<evidence type="ECO:0000256" key="8">
    <source>
        <dbReference type="ARBA" id="ARBA00022833"/>
    </source>
</evidence>
<keyword evidence="9" id="KW-0067">ATP-binding</keyword>
<evidence type="ECO:0000256" key="12">
    <source>
        <dbReference type="ARBA" id="ARBA00023242"/>
    </source>
</evidence>
<name>A7RVR7_NEMVE</name>
<feature type="compositionally biased region" description="Polar residues" evidence="14">
    <location>
        <begin position="1149"/>
        <end position="1158"/>
    </location>
</feature>
<evidence type="ECO:0000256" key="3">
    <source>
        <dbReference type="ARBA" id="ARBA00022723"/>
    </source>
</evidence>
<evidence type="ECO:0000256" key="4">
    <source>
        <dbReference type="ARBA" id="ARBA00022741"/>
    </source>
</evidence>
<dbReference type="Proteomes" id="UP000001593">
    <property type="component" value="Unassembled WGS sequence"/>
</dbReference>
<evidence type="ECO:0000256" key="7">
    <source>
        <dbReference type="ARBA" id="ARBA00022801"/>
    </source>
</evidence>
<dbReference type="GO" id="GO:0006281">
    <property type="term" value="P:DNA repair"/>
    <property type="evidence" value="ECO:0007669"/>
    <property type="project" value="UniProtKB-KW"/>
</dbReference>
<keyword evidence="5" id="KW-0227">DNA damage</keyword>
<comment type="catalytic activity">
    <reaction evidence="13">
        <text>ATP + H2O = ADP + phosphate + H(+)</text>
        <dbReference type="Rhea" id="RHEA:13065"/>
        <dbReference type="ChEBI" id="CHEBI:15377"/>
        <dbReference type="ChEBI" id="CHEBI:15378"/>
        <dbReference type="ChEBI" id="CHEBI:30616"/>
        <dbReference type="ChEBI" id="CHEBI:43474"/>
        <dbReference type="ChEBI" id="CHEBI:456216"/>
        <dbReference type="EC" id="3.6.4.12"/>
    </reaction>
</comment>
<proteinExistence type="inferred from homology"/>
<evidence type="ECO:0000256" key="9">
    <source>
        <dbReference type="ARBA" id="ARBA00022840"/>
    </source>
</evidence>
<dbReference type="GO" id="GO:0031297">
    <property type="term" value="P:replication fork processing"/>
    <property type="evidence" value="ECO:0000318"/>
    <property type="project" value="GO_Central"/>
</dbReference>
<feature type="compositionally biased region" description="Basic and acidic residues" evidence="14">
    <location>
        <begin position="1186"/>
        <end position="1206"/>
    </location>
</feature>
<dbReference type="SUPFAM" id="SSF57903">
    <property type="entry name" value="FYVE/PHD zinc finger"/>
    <property type="match status" value="2"/>
</dbReference>
<protein>
    <recommendedName>
        <fullName evidence="16">PHD-type domain-containing protein</fullName>
    </recommendedName>
</protein>
<keyword evidence="7" id="KW-0378">Hydrolase</keyword>
<keyword evidence="15" id="KW-0812">Transmembrane</keyword>
<dbReference type="InterPro" id="IPR041430">
    <property type="entry name" value="ADD_ATRX"/>
</dbReference>
<evidence type="ECO:0000256" key="2">
    <source>
        <dbReference type="ARBA" id="ARBA00007025"/>
    </source>
</evidence>
<feature type="compositionally biased region" description="Basic residues" evidence="14">
    <location>
        <begin position="184"/>
        <end position="199"/>
    </location>
</feature>
<dbReference type="Pfam" id="PF17981">
    <property type="entry name" value="ADD_ATRX"/>
    <property type="match status" value="2"/>
</dbReference>